<dbReference type="SUPFAM" id="SSF82153">
    <property type="entry name" value="FAS1 domain"/>
    <property type="match status" value="2"/>
</dbReference>
<dbReference type="InterPro" id="IPR000782">
    <property type="entry name" value="FAS1_domain"/>
</dbReference>
<dbReference type="OrthoDB" id="7700931at2759"/>
<feature type="region of interest" description="Disordered" evidence="1">
    <location>
        <begin position="27"/>
        <end position="54"/>
    </location>
</feature>
<comment type="caution">
    <text evidence="4">The sequence shown here is derived from an EMBL/GenBank/DDBJ whole genome shotgun (WGS) entry which is preliminary data.</text>
</comment>
<evidence type="ECO:0000256" key="2">
    <source>
        <dbReference type="SAM" id="SignalP"/>
    </source>
</evidence>
<dbReference type="InterPro" id="IPR050904">
    <property type="entry name" value="Adhesion/Biosynth-related"/>
</dbReference>
<feature type="domain" description="FAS1" evidence="3">
    <location>
        <begin position="261"/>
        <end position="416"/>
    </location>
</feature>
<feature type="signal peptide" evidence="2">
    <location>
        <begin position="1"/>
        <end position="24"/>
    </location>
</feature>
<dbReference type="Gene3D" id="2.30.180.10">
    <property type="entry name" value="FAS1 domain"/>
    <property type="match status" value="2"/>
</dbReference>
<dbReference type="Proteomes" id="UP000029964">
    <property type="component" value="Unassembled WGS sequence"/>
</dbReference>
<feature type="chain" id="PRO_5001815599" evidence="2">
    <location>
        <begin position="25"/>
        <end position="461"/>
    </location>
</feature>
<dbReference type="SMART" id="SM00554">
    <property type="entry name" value="FAS1"/>
    <property type="match status" value="2"/>
</dbReference>
<evidence type="ECO:0000256" key="1">
    <source>
        <dbReference type="SAM" id="MobiDB-lite"/>
    </source>
</evidence>
<dbReference type="Pfam" id="PF02469">
    <property type="entry name" value="Fasciclin"/>
    <property type="match status" value="2"/>
</dbReference>
<gene>
    <name evidence="4" type="ORF">ACRE_017980</name>
</gene>
<dbReference type="PROSITE" id="PS50213">
    <property type="entry name" value="FAS1"/>
    <property type="match status" value="2"/>
</dbReference>
<evidence type="ECO:0000313" key="5">
    <source>
        <dbReference type="Proteomes" id="UP000029964"/>
    </source>
</evidence>
<feature type="domain" description="FAS1" evidence="3">
    <location>
        <begin position="118"/>
        <end position="257"/>
    </location>
</feature>
<sequence length="461" mass="50628">MKLTPLSLLVTGAIALVLPDHIAADGPQAPVTVPRDREVPQSQRQGGDHSSPSWWWDTVLPSGETIESAIDEGLQGLDAVNSGIAQVVHAADSIQDDLKNELAKVATAHGGGHHDFPDLTIYQLLHKNKFTKKFAALVEEHEDIVKLLNSTGSTNYTLFAPVDAAFDDIPEDHPKPGKDFIEAVLRYHIGVGEYRAHKILTTNTIPTALNEKFLGDEPQRLRTSLGLWGVTVNFYSRVVAADIGAKNGVVHGVRSLLGPPPMIGRVLTLFPAEFSTLLLAYEKTDFVKYIHDIKMDGSTVFAPSNRAFAALGPRANAFLFNTEKGLKYLKALLKYHIAPDATLYSDAFYDKTGDSEADGSRREHYDLKSLLHEAHIGVDMAFFAGLTSIKVNGFVNVRVRDAPGKNGVIHVVDKVLIPPCKHKHHHEADLGVFDEVSVEELMERLEPYVETDETPLDGFEL</sequence>
<dbReference type="EMBL" id="JPKY01000010">
    <property type="protein sequence ID" value="KFH47318.1"/>
    <property type="molecule type" value="Genomic_DNA"/>
</dbReference>
<feature type="compositionally biased region" description="Polar residues" evidence="1">
    <location>
        <begin position="40"/>
        <end position="53"/>
    </location>
</feature>
<dbReference type="STRING" id="857340.A0A086TD86"/>
<dbReference type="PANTHER" id="PTHR10900:SF125">
    <property type="entry name" value="FAS1 DOMAIN-CONTAINING PROTEIN YLR001C"/>
    <property type="match status" value="1"/>
</dbReference>
<accession>A0A086TD86</accession>
<reference evidence="5" key="1">
    <citation type="journal article" date="2014" name="Genome Announc.">
        <title>Genome sequence and annotation of Acremonium chrysogenum, producer of the beta-lactam antibiotic cephalosporin C.</title>
        <authorList>
            <person name="Terfehr D."/>
            <person name="Dahlmann T.A."/>
            <person name="Specht T."/>
            <person name="Zadra I."/>
            <person name="Kuernsteiner H."/>
            <person name="Kueck U."/>
        </authorList>
    </citation>
    <scope>NUCLEOTIDE SEQUENCE [LARGE SCALE GENOMIC DNA]</scope>
    <source>
        <strain evidence="5">ATCC 11550 / CBS 779.69 / DSM 880 / IAM 14645 / JCM 23072 / IMI 49137</strain>
    </source>
</reference>
<dbReference type="PANTHER" id="PTHR10900">
    <property type="entry name" value="PERIOSTIN-RELATED"/>
    <property type="match status" value="1"/>
</dbReference>
<dbReference type="AlphaFoldDB" id="A0A086TD86"/>
<dbReference type="InterPro" id="IPR036378">
    <property type="entry name" value="FAS1_dom_sf"/>
</dbReference>
<name>A0A086TD86_HAPC1</name>
<organism evidence="4 5">
    <name type="scientific">Hapsidospora chrysogenum (strain ATCC 11550 / CBS 779.69 / DSM 880 / IAM 14645 / JCM 23072 / IMI 49137)</name>
    <name type="common">Acremonium chrysogenum</name>
    <dbReference type="NCBI Taxonomy" id="857340"/>
    <lineage>
        <taxon>Eukaryota</taxon>
        <taxon>Fungi</taxon>
        <taxon>Dikarya</taxon>
        <taxon>Ascomycota</taxon>
        <taxon>Pezizomycotina</taxon>
        <taxon>Sordariomycetes</taxon>
        <taxon>Hypocreomycetidae</taxon>
        <taxon>Hypocreales</taxon>
        <taxon>Bionectriaceae</taxon>
        <taxon>Hapsidospora</taxon>
    </lineage>
</organism>
<protein>
    <submittedName>
        <fullName evidence="4">Stabilin-like protein</fullName>
    </submittedName>
</protein>
<keyword evidence="2" id="KW-0732">Signal</keyword>
<evidence type="ECO:0000259" key="3">
    <source>
        <dbReference type="PROSITE" id="PS50213"/>
    </source>
</evidence>
<keyword evidence="5" id="KW-1185">Reference proteome</keyword>
<dbReference type="HOGENOM" id="CLU_026522_0_1_1"/>
<proteinExistence type="predicted"/>
<evidence type="ECO:0000313" key="4">
    <source>
        <dbReference type="EMBL" id="KFH47318.1"/>
    </source>
</evidence>